<dbReference type="Pfam" id="PF20150">
    <property type="entry name" value="2EXR"/>
    <property type="match status" value="1"/>
</dbReference>
<evidence type="ECO:0000259" key="2">
    <source>
        <dbReference type="Pfam" id="PF20150"/>
    </source>
</evidence>
<gene>
    <name evidence="3" type="ORF">K444DRAFT_700598</name>
</gene>
<keyword evidence="4" id="KW-1185">Reference proteome</keyword>
<feature type="compositionally biased region" description="Polar residues" evidence="1">
    <location>
        <begin position="66"/>
        <end position="75"/>
    </location>
</feature>
<dbReference type="AlphaFoldDB" id="A0A2J6SRR8"/>
<feature type="domain" description="2EXR" evidence="2">
    <location>
        <begin position="83"/>
        <end position="182"/>
    </location>
</feature>
<feature type="region of interest" description="Disordered" evidence="1">
    <location>
        <begin position="1"/>
        <end position="39"/>
    </location>
</feature>
<evidence type="ECO:0000313" key="4">
    <source>
        <dbReference type="Proteomes" id="UP000235371"/>
    </source>
</evidence>
<feature type="region of interest" description="Disordered" evidence="1">
    <location>
        <begin position="61"/>
        <end position="81"/>
    </location>
</feature>
<organism evidence="3 4">
    <name type="scientific">Hyaloscypha bicolor E</name>
    <dbReference type="NCBI Taxonomy" id="1095630"/>
    <lineage>
        <taxon>Eukaryota</taxon>
        <taxon>Fungi</taxon>
        <taxon>Dikarya</taxon>
        <taxon>Ascomycota</taxon>
        <taxon>Pezizomycotina</taxon>
        <taxon>Leotiomycetes</taxon>
        <taxon>Helotiales</taxon>
        <taxon>Hyaloscyphaceae</taxon>
        <taxon>Hyaloscypha</taxon>
        <taxon>Hyaloscypha bicolor</taxon>
    </lineage>
</organism>
<protein>
    <recommendedName>
        <fullName evidence="2">2EXR domain-containing protein</fullName>
    </recommendedName>
</protein>
<evidence type="ECO:0000256" key="1">
    <source>
        <dbReference type="SAM" id="MobiDB-lite"/>
    </source>
</evidence>
<evidence type="ECO:0000313" key="3">
    <source>
        <dbReference type="EMBL" id="PMD53476.1"/>
    </source>
</evidence>
<dbReference type="PANTHER" id="PTHR35910:SF1">
    <property type="entry name" value="2EXR DOMAIN-CONTAINING PROTEIN"/>
    <property type="match status" value="1"/>
</dbReference>
<accession>A0A2J6SRR8</accession>
<sequence>MARTMPAIQGRKKVPKKAIPSSKITKPPPKSFGREPTLSLIRVKKKTAKGRKTRTIKAVEIRASAGDSSQSNVQPTAPDDSQFRLFPELPLEIRLKIWSLMAPSPQTLVQSKPLEYRPRYTIFESRPTPVVMHVCRESRNEYLYRENDAANNVEGKGPSLYAPIFPNENAKLSFFSFEVDTLHLMTFRVAEPVVRSNLRTIIMGPSPNLSPLFRKLDEYRVSHHSNYNYLQVAVNSLTTRSWYIHPPLDSRHIVGNPRPSNNHTLLISEAVHFSFDGIQHDPHIKLGMGSRHNFKYNFHELVNFPELKTLVVMISRQETIPEDPNKHIVYRTLNVVKKRYPSFNVPEVEFRFAY</sequence>
<dbReference type="RefSeq" id="XP_024730380.1">
    <property type="nucleotide sequence ID" value="XM_024888016.1"/>
</dbReference>
<dbReference type="GeneID" id="36596092"/>
<dbReference type="InterPro" id="IPR045518">
    <property type="entry name" value="2EXR"/>
</dbReference>
<dbReference type="EMBL" id="KZ613872">
    <property type="protein sequence ID" value="PMD53476.1"/>
    <property type="molecule type" value="Genomic_DNA"/>
</dbReference>
<dbReference type="InParanoid" id="A0A2J6SRR8"/>
<name>A0A2J6SRR8_9HELO</name>
<reference evidence="3 4" key="1">
    <citation type="submission" date="2016-04" db="EMBL/GenBank/DDBJ databases">
        <title>A degradative enzymes factory behind the ericoid mycorrhizal symbiosis.</title>
        <authorList>
            <consortium name="DOE Joint Genome Institute"/>
            <person name="Martino E."/>
            <person name="Morin E."/>
            <person name="Grelet G."/>
            <person name="Kuo A."/>
            <person name="Kohler A."/>
            <person name="Daghino S."/>
            <person name="Barry K."/>
            <person name="Choi C."/>
            <person name="Cichocki N."/>
            <person name="Clum A."/>
            <person name="Copeland A."/>
            <person name="Hainaut M."/>
            <person name="Haridas S."/>
            <person name="Labutti K."/>
            <person name="Lindquist E."/>
            <person name="Lipzen A."/>
            <person name="Khouja H.-R."/>
            <person name="Murat C."/>
            <person name="Ohm R."/>
            <person name="Olson A."/>
            <person name="Spatafora J."/>
            <person name="Veneault-Fourrey C."/>
            <person name="Henrissat B."/>
            <person name="Grigoriev I."/>
            <person name="Martin F."/>
            <person name="Perotto S."/>
        </authorList>
    </citation>
    <scope>NUCLEOTIDE SEQUENCE [LARGE SCALE GENOMIC DNA]</scope>
    <source>
        <strain evidence="3 4">E</strain>
    </source>
</reference>
<dbReference type="Proteomes" id="UP000235371">
    <property type="component" value="Unassembled WGS sequence"/>
</dbReference>
<dbReference type="PANTHER" id="PTHR35910">
    <property type="entry name" value="2EXR DOMAIN-CONTAINING PROTEIN"/>
    <property type="match status" value="1"/>
</dbReference>
<proteinExistence type="predicted"/>
<dbReference type="OrthoDB" id="3473305at2759"/>